<comment type="caution">
    <text evidence="3">The sequence shown here is derived from an EMBL/GenBank/DDBJ whole genome shotgun (WGS) entry which is preliminary data.</text>
</comment>
<dbReference type="Proteomes" id="UP001500218">
    <property type="component" value="Unassembled WGS sequence"/>
</dbReference>
<dbReference type="Pfam" id="PF03795">
    <property type="entry name" value="YCII"/>
    <property type="match status" value="1"/>
</dbReference>
<keyword evidence="4" id="KW-1185">Reference proteome</keyword>
<comment type="similarity">
    <text evidence="1">Belongs to the YciI family.</text>
</comment>
<dbReference type="InterPro" id="IPR005545">
    <property type="entry name" value="YCII"/>
</dbReference>
<protein>
    <submittedName>
        <fullName evidence="3">YciI family protein</fullName>
    </submittedName>
</protein>
<gene>
    <name evidence="3" type="ORF">GCM10009682_35010</name>
</gene>
<evidence type="ECO:0000259" key="2">
    <source>
        <dbReference type="Pfam" id="PF03795"/>
    </source>
</evidence>
<evidence type="ECO:0000313" key="4">
    <source>
        <dbReference type="Proteomes" id="UP001500218"/>
    </source>
</evidence>
<dbReference type="InterPro" id="IPR011008">
    <property type="entry name" value="Dimeric_a/b-barrel"/>
</dbReference>
<dbReference type="PANTHER" id="PTHR35174:SF3">
    <property type="entry name" value="BLL7171 PROTEIN"/>
    <property type="match status" value="1"/>
</dbReference>
<feature type="domain" description="YCII-related" evidence="2">
    <location>
        <begin position="58"/>
        <end position="107"/>
    </location>
</feature>
<dbReference type="EMBL" id="BAAALT010000101">
    <property type="protein sequence ID" value="GAA1810355.1"/>
    <property type="molecule type" value="Genomic_DNA"/>
</dbReference>
<reference evidence="4" key="1">
    <citation type="journal article" date="2019" name="Int. J. Syst. Evol. Microbiol.">
        <title>The Global Catalogue of Microorganisms (GCM) 10K type strain sequencing project: providing services to taxonomists for standard genome sequencing and annotation.</title>
        <authorList>
            <consortium name="The Broad Institute Genomics Platform"/>
            <consortium name="The Broad Institute Genome Sequencing Center for Infectious Disease"/>
            <person name="Wu L."/>
            <person name="Ma J."/>
        </authorList>
    </citation>
    <scope>NUCLEOTIDE SEQUENCE [LARGE SCALE GENOMIC DNA]</scope>
    <source>
        <strain evidence="4">JCM 13250</strain>
    </source>
</reference>
<organism evidence="3 4">
    <name type="scientific">Luedemannella flava</name>
    <dbReference type="NCBI Taxonomy" id="349316"/>
    <lineage>
        <taxon>Bacteria</taxon>
        <taxon>Bacillati</taxon>
        <taxon>Actinomycetota</taxon>
        <taxon>Actinomycetes</taxon>
        <taxon>Micromonosporales</taxon>
        <taxon>Micromonosporaceae</taxon>
        <taxon>Luedemannella</taxon>
    </lineage>
</organism>
<dbReference type="Gene3D" id="3.30.70.1060">
    <property type="entry name" value="Dimeric alpha+beta barrel"/>
    <property type="match status" value="1"/>
</dbReference>
<name>A0ABP4YF99_9ACTN</name>
<dbReference type="SUPFAM" id="SSF54909">
    <property type="entry name" value="Dimeric alpha+beta barrel"/>
    <property type="match status" value="1"/>
</dbReference>
<evidence type="ECO:0000256" key="1">
    <source>
        <dbReference type="ARBA" id="ARBA00007689"/>
    </source>
</evidence>
<dbReference type="RefSeq" id="WP_344132769.1">
    <property type="nucleotide sequence ID" value="NZ_BAAALT010000101.1"/>
</dbReference>
<evidence type="ECO:0000313" key="3">
    <source>
        <dbReference type="EMBL" id="GAA1810355.1"/>
    </source>
</evidence>
<sequence>MARYGILIYSPAPADPMALTPADLEELERYPAQIEALGGRAVTGFAFQPSTVATAVRGDEVVDGTFHDTREVIAGFFILEAPNLDVAIAIARLNPATRDGAVEIRPLLAPPA</sequence>
<dbReference type="PANTHER" id="PTHR35174">
    <property type="entry name" value="BLL7171 PROTEIN-RELATED"/>
    <property type="match status" value="1"/>
</dbReference>
<proteinExistence type="inferred from homology"/>
<accession>A0ABP4YF99</accession>